<comment type="caution">
    <text evidence="5">The sequence shown here is derived from an EMBL/GenBank/DDBJ whole genome shotgun (WGS) entry which is preliminary data.</text>
</comment>
<dbReference type="AlphaFoldDB" id="A0AAD6NIL7"/>
<feature type="domain" description="Adenosine deaminase" evidence="4">
    <location>
        <begin position="18"/>
        <end position="328"/>
    </location>
</feature>
<dbReference type="Proteomes" id="UP001221413">
    <property type="component" value="Unassembled WGS sequence"/>
</dbReference>
<evidence type="ECO:0000256" key="3">
    <source>
        <dbReference type="ARBA" id="ARBA00022801"/>
    </source>
</evidence>
<dbReference type="InterPro" id="IPR006330">
    <property type="entry name" value="Ado/ade_deaminase"/>
</dbReference>
<dbReference type="EMBL" id="JAQGDS010000006">
    <property type="protein sequence ID" value="KAJ6259585.1"/>
    <property type="molecule type" value="Genomic_DNA"/>
</dbReference>
<sequence>MAEERWQTLVPPFFASLPKCELHVHLEGTLEPEAVRNLAERNGFEPPDIFDGDGNYKPFFNMEGFRDIHRKAITCVQTPEDIADIYLGYLERARCQGIMHAEISFNPQIYRRRNGERIPLTTILEGIQLGRELVTEMEAETNAQTRRVSVRMIMCFLRDRPIAEADTILTELLDSPFKSFVAGVGLEGNDKNHPPIKFKDVFARAKEAGLKTTMHCDINLDNSIKHIRQAVHDVGVDRIDHGLTCCPTSNFFVVPDFKRKDIMSLLNQGVLITINSDNPGFMGGYLTGNFYKMFAAGLSKEELIQAAMNSISMSWVSDQQKQQMSERLHLYIREYALIEGRDEDELRVELSTGQEEEGKVSPAT</sequence>
<dbReference type="GO" id="GO:0046872">
    <property type="term" value="F:metal ion binding"/>
    <property type="evidence" value="ECO:0007669"/>
    <property type="project" value="UniProtKB-KW"/>
</dbReference>
<keyword evidence="3" id="KW-0378">Hydrolase</keyword>
<evidence type="ECO:0000313" key="6">
    <source>
        <dbReference type="Proteomes" id="UP001221413"/>
    </source>
</evidence>
<dbReference type="InterPro" id="IPR001365">
    <property type="entry name" value="A_deaminase_dom"/>
</dbReference>
<dbReference type="GO" id="GO:0043103">
    <property type="term" value="P:hypoxanthine salvage"/>
    <property type="evidence" value="ECO:0007669"/>
    <property type="project" value="TreeGrafter"/>
</dbReference>
<evidence type="ECO:0000259" key="4">
    <source>
        <dbReference type="Pfam" id="PF00962"/>
    </source>
</evidence>
<gene>
    <name evidence="5" type="ORF">Dda_5223</name>
</gene>
<keyword evidence="2" id="KW-0479">Metal-binding</keyword>
<name>A0AAD6NIL7_DREDA</name>
<evidence type="ECO:0000256" key="2">
    <source>
        <dbReference type="ARBA" id="ARBA00022723"/>
    </source>
</evidence>
<keyword evidence="6" id="KW-1185">Reference proteome</keyword>
<dbReference type="Gene3D" id="3.20.20.140">
    <property type="entry name" value="Metal-dependent hydrolases"/>
    <property type="match status" value="1"/>
</dbReference>
<dbReference type="Pfam" id="PF00962">
    <property type="entry name" value="A_deaminase"/>
    <property type="match status" value="1"/>
</dbReference>
<dbReference type="GO" id="GO:0000034">
    <property type="term" value="F:adenine deaminase activity"/>
    <property type="evidence" value="ECO:0007669"/>
    <property type="project" value="TreeGrafter"/>
</dbReference>
<proteinExistence type="predicted"/>
<dbReference type="GO" id="GO:0006146">
    <property type="term" value="P:adenine catabolic process"/>
    <property type="evidence" value="ECO:0007669"/>
    <property type="project" value="TreeGrafter"/>
</dbReference>
<reference evidence="5" key="1">
    <citation type="submission" date="2023-01" db="EMBL/GenBank/DDBJ databases">
        <title>The chitinases involved in constricting ring structure development in the nematode-trapping fungus Drechslerella dactyloides.</title>
        <authorList>
            <person name="Wang R."/>
            <person name="Zhang L."/>
            <person name="Tang P."/>
            <person name="Li S."/>
            <person name="Liang L."/>
        </authorList>
    </citation>
    <scope>NUCLEOTIDE SEQUENCE</scope>
    <source>
        <strain evidence="5">YMF1.00031</strain>
    </source>
</reference>
<evidence type="ECO:0000256" key="1">
    <source>
        <dbReference type="ARBA" id="ARBA00001947"/>
    </source>
</evidence>
<protein>
    <recommendedName>
        <fullName evidence="4">Adenosine deaminase domain-containing protein</fullName>
    </recommendedName>
</protein>
<evidence type="ECO:0000313" key="5">
    <source>
        <dbReference type="EMBL" id="KAJ6259585.1"/>
    </source>
</evidence>
<accession>A0AAD6NIL7</accession>
<dbReference type="PANTHER" id="PTHR43114">
    <property type="entry name" value="ADENINE DEAMINASE"/>
    <property type="match status" value="1"/>
</dbReference>
<dbReference type="GO" id="GO:0005829">
    <property type="term" value="C:cytosol"/>
    <property type="evidence" value="ECO:0007669"/>
    <property type="project" value="TreeGrafter"/>
</dbReference>
<dbReference type="InterPro" id="IPR032466">
    <property type="entry name" value="Metal_Hydrolase"/>
</dbReference>
<dbReference type="SUPFAM" id="SSF51556">
    <property type="entry name" value="Metallo-dependent hydrolases"/>
    <property type="match status" value="1"/>
</dbReference>
<comment type="cofactor">
    <cofactor evidence="1">
        <name>Zn(2+)</name>
        <dbReference type="ChEBI" id="CHEBI:29105"/>
    </cofactor>
</comment>
<organism evidence="5 6">
    <name type="scientific">Drechslerella dactyloides</name>
    <name type="common">Nematode-trapping fungus</name>
    <name type="synonym">Arthrobotrys dactyloides</name>
    <dbReference type="NCBI Taxonomy" id="74499"/>
    <lineage>
        <taxon>Eukaryota</taxon>
        <taxon>Fungi</taxon>
        <taxon>Dikarya</taxon>
        <taxon>Ascomycota</taxon>
        <taxon>Pezizomycotina</taxon>
        <taxon>Orbiliomycetes</taxon>
        <taxon>Orbiliales</taxon>
        <taxon>Orbiliaceae</taxon>
        <taxon>Drechslerella</taxon>
    </lineage>
</organism>
<dbReference type="PANTHER" id="PTHR43114:SF7">
    <property type="entry name" value="ADENOSINE DEAMINASE DOMAIN-CONTAINING PROTEIN"/>
    <property type="match status" value="1"/>
</dbReference>